<evidence type="ECO:0000256" key="4">
    <source>
        <dbReference type="ARBA" id="ARBA00023128"/>
    </source>
</evidence>
<dbReference type="STRING" id="1245528.M3JT80"/>
<dbReference type="AlphaFoldDB" id="M3JT80"/>
<dbReference type="OMA" id="GPQFTFP"/>
<dbReference type="Gene3D" id="3.30.70.870">
    <property type="entry name" value="Elongation Factor G (Translational Gtpase), domain 3"/>
    <property type="match status" value="1"/>
</dbReference>
<dbReference type="Pfam" id="PF00679">
    <property type="entry name" value="EFG_C"/>
    <property type="match status" value="1"/>
</dbReference>
<dbReference type="PROSITE" id="PS51722">
    <property type="entry name" value="G_TR_2"/>
    <property type="match status" value="1"/>
</dbReference>
<comment type="subcellular location">
    <subcellularLocation>
        <location evidence="6">Mitochondrion</location>
    </subcellularLocation>
</comment>
<dbReference type="Gene3D" id="2.40.30.10">
    <property type="entry name" value="Translation factors"/>
    <property type="match status" value="1"/>
</dbReference>
<dbReference type="GO" id="GO:0005525">
    <property type="term" value="F:GTP binding"/>
    <property type="evidence" value="ECO:0007669"/>
    <property type="project" value="UniProtKB-UniRule"/>
</dbReference>
<sequence length="808" mass="89636">MFSRGITFTKPLTRLSRCYSTVNSIVSSKTRNIGIIAHIDAGKTTTTERMIYYSGKIKRIGNVDEGDTVTDYLPSERERGITIQSAAITLPWNNHKINIIDTPGHADFTFEVIRSLRVLDGAITILDAVAGVEAQTEKVWKQATALNLPKIVYVNKMDRPGAGFSRTVKEVIQKLETRVVLCNLPYFEVSQNQDLVFKGVIDVIHKKLLKWNEVDANGKEITVVDINDETPELLEMLTKSRESMVETLGEFDERIIDSFLEHDEDYLEIPSQLLDEVIRKATVENYLAPVFCGASFKNIGVQPLMDGVTKYLPSPIETTLPEITRSGKNVPSKFVGEKGLVVGNDSNLTLALAFKVMTHATRGPMTFVRVYSGKLVSNSQLLNTRTGKKLNAKKLLILHGDTPEEVKSISAGNIGVIPGYETEFQTGDTLVANAVGKKNFSSNDATYRLLPIDIPPPLFNAAIEPRTAGDEAHMKKCIEILTREDPSLKVHVDEEMGQTILSGMGELHLEIVRDRLVNDMKAKATLRDIVVSYKETFIGKSEKSTEIKNENVELVLSISSIDDAKNFADQEGAMIIEEDNNVILLPPSAASEHVQSTFNDRRWKCENSLEDLQDAITNGCATALQIGGPVLGFPIHSTLITVKHWNAPVEQSAEQNINLVNAARQLVQSLASAESDFGILEPIMKTKVYVDSNDLGEVTHDLTQRCQAVIVEILDQSTENLENASWAKDEVEKVYVPPDYTIKKSSNTIDNIANKKVIVAETPLREMVGYLSKLRAMTQGRATFDMTFIGMRRAVGQRVSSIVSEYKF</sequence>
<evidence type="ECO:0000259" key="7">
    <source>
        <dbReference type="PROSITE" id="PS51722"/>
    </source>
</evidence>
<dbReference type="InterPro" id="IPR053905">
    <property type="entry name" value="EF-G-like_DII"/>
</dbReference>
<dbReference type="FunFam" id="3.40.50.300:FF:001636">
    <property type="entry name" value="Ribosome-releasing factor 2, mitochondrial"/>
    <property type="match status" value="1"/>
</dbReference>
<dbReference type="Pfam" id="PF14492">
    <property type="entry name" value="EFG_III"/>
    <property type="match status" value="1"/>
</dbReference>
<evidence type="ECO:0000313" key="9">
    <source>
        <dbReference type="Proteomes" id="UP000011777"/>
    </source>
</evidence>
<feature type="binding site" evidence="6">
    <location>
        <begin position="155"/>
        <end position="158"/>
    </location>
    <ligand>
        <name>GTP</name>
        <dbReference type="ChEBI" id="CHEBI:37565"/>
    </ligand>
</feature>
<dbReference type="InterPro" id="IPR030851">
    <property type="entry name" value="EFG2"/>
</dbReference>
<dbReference type="Gene3D" id="3.40.50.300">
    <property type="entry name" value="P-loop containing nucleotide triphosphate hydrolases"/>
    <property type="match status" value="1"/>
</dbReference>
<dbReference type="InterPro" id="IPR009000">
    <property type="entry name" value="Transl_B-barrel_sf"/>
</dbReference>
<dbReference type="CDD" id="cd03713">
    <property type="entry name" value="EFG_mtEFG_C"/>
    <property type="match status" value="1"/>
</dbReference>
<proteinExistence type="inferred from homology"/>
<evidence type="ECO:0000313" key="8">
    <source>
        <dbReference type="EMBL" id="EMG45514.1"/>
    </source>
</evidence>
<keyword evidence="2 6" id="KW-0648">Protein biosynthesis</keyword>
<dbReference type="SMART" id="SM00838">
    <property type="entry name" value="EFG_C"/>
    <property type="match status" value="1"/>
</dbReference>
<dbReference type="InterPro" id="IPR005225">
    <property type="entry name" value="Small_GTP-bd"/>
</dbReference>
<dbReference type="InterPro" id="IPR041095">
    <property type="entry name" value="EFG_II"/>
</dbReference>
<dbReference type="Pfam" id="PF22042">
    <property type="entry name" value="EF-G_D2"/>
    <property type="match status" value="1"/>
</dbReference>
<dbReference type="OrthoDB" id="198619at2759"/>
<dbReference type="NCBIfam" id="TIGR00231">
    <property type="entry name" value="small_GTP"/>
    <property type="match status" value="1"/>
</dbReference>
<evidence type="ECO:0000256" key="5">
    <source>
        <dbReference type="ARBA" id="ARBA00023134"/>
    </source>
</evidence>
<dbReference type="InterPro" id="IPR000640">
    <property type="entry name" value="EFG_V-like"/>
</dbReference>
<dbReference type="GO" id="GO:0003924">
    <property type="term" value="F:GTPase activity"/>
    <property type="evidence" value="ECO:0007669"/>
    <property type="project" value="UniProtKB-UniRule"/>
</dbReference>
<dbReference type="PRINTS" id="PR00315">
    <property type="entry name" value="ELONGATNFCT"/>
</dbReference>
<evidence type="ECO:0000256" key="3">
    <source>
        <dbReference type="ARBA" id="ARBA00022946"/>
    </source>
</evidence>
<accession>M3JT80</accession>
<dbReference type="Proteomes" id="UP000011777">
    <property type="component" value="Unassembled WGS sequence"/>
</dbReference>
<dbReference type="eggNOG" id="KOG0465">
    <property type="taxonomic scope" value="Eukaryota"/>
</dbReference>
<dbReference type="PANTHER" id="PTHR43261">
    <property type="entry name" value="TRANSLATION ELONGATION FACTOR G-RELATED"/>
    <property type="match status" value="1"/>
</dbReference>
<dbReference type="Pfam" id="PF00009">
    <property type="entry name" value="GTP_EFTU"/>
    <property type="match status" value="1"/>
</dbReference>
<keyword evidence="5 6" id="KW-0342">GTP-binding</keyword>
<dbReference type="CDD" id="cd16262">
    <property type="entry name" value="EFG_III"/>
    <property type="match status" value="1"/>
</dbReference>
<protein>
    <recommendedName>
        <fullName evidence="6">Ribosome-releasing factor 2, mitochondrial</fullName>
        <shortName evidence="6">RRF2mt</shortName>
    </recommendedName>
    <alternativeName>
        <fullName evidence="6">Elongation factor G 2, mitochondrial</fullName>
        <shortName evidence="6">EF-G2mt</shortName>
        <shortName evidence="6">mEF-G 2</shortName>
    </alternativeName>
</protein>
<dbReference type="PANTHER" id="PTHR43261:SF1">
    <property type="entry name" value="RIBOSOME-RELEASING FACTOR 2, MITOCHONDRIAL"/>
    <property type="match status" value="1"/>
</dbReference>
<dbReference type="HAMAP" id="MF_03059">
    <property type="entry name" value="mEF_G_2"/>
    <property type="match status" value="1"/>
</dbReference>
<dbReference type="HOGENOM" id="CLU_002794_4_1_1"/>
<evidence type="ECO:0000256" key="6">
    <source>
        <dbReference type="HAMAP-Rule" id="MF_03059"/>
    </source>
</evidence>
<comment type="caution">
    <text evidence="8">The sequence shown here is derived from an EMBL/GenBank/DDBJ whole genome shotgun (WGS) entry which is preliminary data.</text>
</comment>
<dbReference type="InterPro" id="IPR035649">
    <property type="entry name" value="EFG_V"/>
</dbReference>
<evidence type="ECO:0000256" key="2">
    <source>
        <dbReference type="ARBA" id="ARBA00022917"/>
    </source>
</evidence>
<dbReference type="GO" id="GO:0005739">
    <property type="term" value="C:mitochondrion"/>
    <property type="evidence" value="ECO:0007669"/>
    <property type="project" value="UniProtKB-SubCell"/>
</dbReference>
<keyword evidence="1 6" id="KW-0547">Nucleotide-binding</keyword>
<reference evidence="8 9" key="1">
    <citation type="submission" date="2013-02" db="EMBL/GenBank/DDBJ databases">
        <title>Genome sequence of Candida maltosa Xu316, a potential industrial strain for xylitol and ethanol production.</title>
        <authorList>
            <person name="Yu J."/>
            <person name="Wang Q."/>
            <person name="Geng X."/>
            <person name="Bao W."/>
            <person name="He P."/>
            <person name="Cai J."/>
        </authorList>
    </citation>
    <scope>NUCLEOTIDE SEQUENCE [LARGE SCALE GENOMIC DNA]</scope>
    <source>
        <strain evidence="9">Xu316</strain>
    </source>
</reference>
<name>M3JT80_CANMX</name>
<gene>
    <name evidence="6" type="primary">MEF2</name>
    <name evidence="8" type="ORF">G210_4300</name>
</gene>
<dbReference type="InterPro" id="IPR035647">
    <property type="entry name" value="EFG_III/V"/>
</dbReference>
<dbReference type="CDD" id="cd01886">
    <property type="entry name" value="EF-G"/>
    <property type="match status" value="1"/>
</dbReference>
<dbReference type="Gene3D" id="3.30.70.240">
    <property type="match status" value="1"/>
</dbReference>
<feature type="binding site" evidence="6">
    <location>
        <begin position="101"/>
        <end position="105"/>
    </location>
    <ligand>
        <name>GTP</name>
        <dbReference type="ChEBI" id="CHEBI:37565"/>
    </ligand>
</feature>
<keyword evidence="3" id="KW-0809">Transit peptide</keyword>
<dbReference type="InterPro" id="IPR031157">
    <property type="entry name" value="G_TR_CS"/>
</dbReference>
<dbReference type="EMBL" id="AOGT01002449">
    <property type="protein sequence ID" value="EMG45514.1"/>
    <property type="molecule type" value="Genomic_DNA"/>
</dbReference>
<dbReference type="PROSITE" id="PS00301">
    <property type="entry name" value="G_TR_1"/>
    <property type="match status" value="1"/>
</dbReference>
<dbReference type="InterPro" id="IPR000795">
    <property type="entry name" value="T_Tr_GTP-bd_dom"/>
</dbReference>
<dbReference type="SUPFAM" id="SSF54980">
    <property type="entry name" value="EF-G C-terminal domain-like"/>
    <property type="match status" value="2"/>
</dbReference>
<feature type="binding site" evidence="6">
    <location>
        <begin position="37"/>
        <end position="44"/>
    </location>
    <ligand>
        <name>GTP</name>
        <dbReference type="ChEBI" id="CHEBI:37565"/>
    </ligand>
</feature>
<feature type="domain" description="Tr-type G" evidence="7">
    <location>
        <begin position="28"/>
        <end position="316"/>
    </location>
</feature>
<keyword evidence="4 6" id="KW-0496">Mitochondrion</keyword>
<dbReference type="InterPro" id="IPR027417">
    <property type="entry name" value="P-loop_NTPase"/>
</dbReference>
<organism evidence="8 9">
    <name type="scientific">Candida maltosa (strain Xu316)</name>
    <name type="common">Yeast</name>
    <dbReference type="NCBI Taxonomy" id="1245528"/>
    <lineage>
        <taxon>Eukaryota</taxon>
        <taxon>Fungi</taxon>
        <taxon>Dikarya</taxon>
        <taxon>Ascomycota</taxon>
        <taxon>Saccharomycotina</taxon>
        <taxon>Pichiomycetes</taxon>
        <taxon>Debaryomycetaceae</taxon>
        <taxon>Candida/Lodderomyces clade</taxon>
        <taxon>Candida</taxon>
    </lineage>
</organism>
<dbReference type="SUPFAM" id="SSF52540">
    <property type="entry name" value="P-loop containing nucleoside triphosphate hydrolases"/>
    <property type="match status" value="1"/>
</dbReference>
<evidence type="ECO:0000256" key="1">
    <source>
        <dbReference type="ARBA" id="ARBA00022741"/>
    </source>
</evidence>
<dbReference type="InterPro" id="IPR009022">
    <property type="entry name" value="EFG_III"/>
</dbReference>
<keyword evidence="9" id="KW-1185">Reference proteome</keyword>
<comment type="function">
    <text evidence="6">Mitochondrial GTPase that mediates the disassembly of ribosomes from messenger RNA at the termination of mitochondrial protein biosynthesis. Not involved in the GTP-dependent ribosomal translocation step during translation elongation.</text>
</comment>
<dbReference type="GO" id="GO:0032790">
    <property type="term" value="P:ribosome disassembly"/>
    <property type="evidence" value="ECO:0007669"/>
    <property type="project" value="UniProtKB-UniRule"/>
</dbReference>
<comment type="similarity">
    <text evidence="6">Belongs to the TRAFAC class translation factor GTPase superfamily. Classic translation factor GTPase family. EF-G/EF-2 subfamily.</text>
</comment>
<dbReference type="SUPFAM" id="SSF50447">
    <property type="entry name" value="Translation proteins"/>
    <property type="match status" value="1"/>
</dbReference>
<dbReference type="GO" id="GO:0032543">
    <property type="term" value="P:mitochondrial translation"/>
    <property type="evidence" value="ECO:0007669"/>
    <property type="project" value="UniProtKB-UniRule"/>
</dbReference>